<keyword evidence="1" id="KW-0472">Membrane</keyword>
<dbReference type="Proteomes" id="UP001151760">
    <property type="component" value="Unassembled WGS sequence"/>
</dbReference>
<accession>A0ABQ4XDV5</accession>
<protein>
    <submittedName>
        <fullName evidence="2">Uncharacterized protein</fullName>
    </submittedName>
</protein>
<dbReference type="EMBL" id="BQNB010009414">
    <property type="protein sequence ID" value="GJS63200.1"/>
    <property type="molecule type" value="Genomic_DNA"/>
</dbReference>
<keyword evidence="1" id="KW-1133">Transmembrane helix</keyword>
<reference evidence="2" key="2">
    <citation type="submission" date="2022-01" db="EMBL/GenBank/DDBJ databases">
        <authorList>
            <person name="Yamashiro T."/>
            <person name="Shiraishi A."/>
            <person name="Satake H."/>
            <person name="Nakayama K."/>
        </authorList>
    </citation>
    <scope>NUCLEOTIDE SEQUENCE</scope>
</reference>
<sequence>MTYHNKINQSCLKALMTFQGGENCIVALIQEMQRKVDGIFFAIIHFFWFFFHTMIKIMKSIRTCIHDTLWFKNNGRLSNKYDVSLNLDQLKGRLRQDKFQEVKSMAAFWTRDQTSVLDLHRFGMSTLLDYDCEMTVKLFAE</sequence>
<organism evidence="2 3">
    <name type="scientific">Tanacetum coccineum</name>
    <dbReference type="NCBI Taxonomy" id="301880"/>
    <lineage>
        <taxon>Eukaryota</taxon>
        <taxon>Viridiplantae</taxon>
        <taxon>Streptophyta</taxon>
        <taxon>Embryophyta</taxon>
        <taxon>Tracheophyta</taxon>
        <taxon>Spermatophyta</taxon>
        <taxon>Magnoliopsida</taxon>
        <taxon>eudicotyledons</taxon>
        <taxon>Gunneridae</taxon>
        <taxon>Pentapetalae</taxon>
        <taxon>asterids</taxon>
        <taxon>campanulids</taxon>
        <taxon>Asterales</taxon>
        <taxon>Asteraceae</taxon>
        <taxon>Asteroideae</taxon>
        <taxon>Anthemideae</taxon>
        <taxon>Anthemidinae</taxon>
        <taxon>Tanacetum</taxon>
    </lineage>
</organism>
<comment type="caution">
    <text evidence="2">The sequence shown here is derived from an EMBL/GenBank/DDBJ whole genome shotgun (WGS) entry which is preliminary data.</text>
</comment>
<gene>
    <name evidence="2" type="ORF">Tco_0677764</name>
</gene>
<feature type="transmembrane region" description="Helical" evidence="1">
    <location>
        <begin position="38"/>
        <end position="55"/>
    </location>
</feature>
<reference evidence="2" key="1">
    <citation type="journal article" date="2022" name="Int. J. Mol. Sci.">
        <title>Draft Genome of Tanacetum Coccineum: Genomic Comparison of Closely Related Tanacetum-Family Plants.</title>
        <authorList>
            <person name="Yamashiro T."/>
            <person name="Shiraishi A."/>
            <person name="Nakayama K."/>
            <person name="Satake H."/>
        </authorList>
    </citation>
    <scope>NUCLEOTIDE SEQUENCE</scope>
</reference>
<evidence type="ECO:0000313" key="2">
    <source>
        <dbReference type="EMBL" id="GJS63200.1"/>
    </source>
</evidence>
<keyword evidence="1" id="KW-0812">Transmembrane</keyword>
<evidence type="ECO:0000313" key="3">
    <source>
        <dbReference type="Proteomes" id="UP001151760"/>
    </source>
</evidence>
<proteinExistence type="predicted"/>
<evidence type="ECO:0000256" key="1">
    <source>
        <dbReference type="SAM" id="Phobius"/>
    </source>
</evidence>
<name>A0ABQ4XDV5_9ASTR</name>
<keyword evidence="3" id="KW-1185">Reference proteome</keyword>